<comment type="subcellular location">
    <subcellularLocation>
        <location evidence="1">Membrane</location>
        <topology evidence="1">Single-pass membrane protein</topology>
    </subcellularLocation>
</comment>
<dbReference type="SUPFAM" id="SSF52058">
    <property type="entry name" value="L domain-like"/>
    <property type="match status" value="1"/>
</dbReference>
<protein>
    <submittedName>
        <fullName evidence="4">Uncharacterized protein</fullName>
    </submittedName>
</protein>
<keyword evidence="2" id="KW-0732">Signal</keyword>
<dbReference type="Gene3D" id="3.80.10.10">
    <property type="entry name" value="Ribonuclease Inhibitor"/>
    <property type="match status" value="1"/>
</dbReference>
<keyword evidence="3" id="KW-0675">Receptor</keyword>
<dbReference type="GO" id="GO:0004674">
    <property type="term" value="F:protein serine/threonine kinase activity"/>
    <property type="evidence" value="ECO:0007669"/>
    <property type="project" value="UniProtKB-EC"/>
</dbReference>
<dbReference type="GO" id="GO:0016020">
    <property type="term" value="C:membrane"/>
    <property type="evidence" value="ECO:0007669"/>
    <property type="project" value="UniProtKB-SubCell"/>
</dbReference>
<dbReference type="PANTHER" id="PTHR48053:SF71">
    <property type="entry name" value="LEUCINE RICH REPEAT FAMILY PROTEIN, EXPRESSED"/>
    <property type="match status" value="1"/>
</dbReference>
<evidence type="ECO:0000313" key="5">
    <source>
        <dbReference type="Proteomes" id="UP001552299"/>
    </source>
</evidence>
<dbReference type="Proteomes" id="UP001552299">
    <property type="component" value="Unassembled WGS sequence"/>
</dbReference>
<comment type="caution">
    <text evidence="4">The sequence shown here is derived from an EMBL/GenBank/DDBJ whole genome shotgun (WGS) entry which is preliminary data.</text>
</comment>
<dbReference type="PANTHER" id="PTHR48053">
    <property type="entry name" value="LEUCINE RICH REPEAT FAMILY PROTEIN, EXPRESSED"/>
    <property type="match status" value="1"/>
</dbReference>
<dbReference type="InterPro" id="IPR051716">
    <property type="entry name" value="Plant_RL_S/T_kinase"/>
</dbReference>
<evidence type="ECO:0000313" key="4">
    <source>
        <dbReference type="EMBL" id="KAL0914754.1"/>
    </source>
</evidence>
<proteinExistence type="predicted"/>
<evidence type="ECO:0000256" key="1">
    <source>
        <dbReference type="ARBA" id="ARBA00004167"/>
    </source>
</evidence>
<dbReference type="InterPro" id="IPR032675">
    <property type="entry name" value="LRR_dom_sf"/>
</dbReference>
<sequence>MPDHLVCNHPAAIVRDQDRNLTSSREHTGDFDPLLQDFAAATPPLPLTPNPAVLTSLFCSSNVPAPSISSSTSIQLPCLQPQGALQLILPPDCSPSKRSCLQIATKPAHETLFAHDSVDHDPLKPAISRSDLPARLVSRMEDGHDNCNLEPDEATVVAIVDSAPAQLVGLLLADELTSTNAQPASLTPLPLPLLPAHAINPQLVAYGSRNRPVALAALHTTESRPPVHRLAPVTWPQQTPTAQPLICNLSPNHVAKHPQTRPHTPLSIFWSPHSSWSPPFRAHSCEGRVQLLLTRILELYNKYFHNYKGRIPLEIKNLSKLIRLDKGCCGRTGEISSKNGKLENLNTILLQVNDLAREHPPELSQLRSVRSIDLSNKVFTVEIPQSFVGLNNLTLMNLFN</sequence>
<dbReference type="AlphaFoldDB" id="A0ABD0UQ61"/>
<evidence type="ECO:0000256" key="3">
    <source>
        <dbReference type="ARBA" id="ARBA00023170"/>
    </source>
</evidence>
<gene>
    <name evidence="4" type="ORF">M5K25_015130</name>
</gene>
<dbReference type="EMBL" id="JANQDX010000012">
    <property type="protein sequence ID" value="KAL0914754.1"/>
    <property type="molecule type" value="Genomic_DNA"/>
</dbReference>
<name>A0ABD0UQ61_DENTH</name>
<evidence type="ECO:0000256" key="2">
    <source>
        <dbReference type="ARBA" id="ARBA00022729"/>
    </source>
</evidence>
<keyword evidence="5" id="KW-1185">Reference proteome</keyword>
<organism evidence="4 5">
    <name type="scientific">Dendrobium thyrsiflorum</name>
    <name type="common">Pinecone-like raceme dendrobium</name>
    <name type="synonym">Orchid</name>
    <dbReference type="NCBI Taxonomy" id="117978"/>
    <lineage>
        <taxon>Eukaryota</taxon>
        <taxon>Viridiplantae</taxon>
        <taxon>Streptophyta</taxon>
        <taxon>Embryophyta</taxon>
        <taxon>Tracheophyta</taxon>
        <taxon>Spermatophyta</taxon>
        <taxon>Magnoliopsida</taxon>
        <taxon>Liliopsida</taxon>
        <taxon>Asparagales</taxon>
        <taxon>Orchidaceae</taxon>
        <taxon>Epidendroideae</taxon>
        <taxon>Malaxideae</taxon>
        <taxon>Dendrobiinae</taxon>
        <taxon>Dendrobium</taxon>
    </lineage>
</organism>
<accession>A0ABD0UQ61</accession>
<reference evidence="4 5" key="1">
    <citation type="journal article" date="2024" name="Plant Biotechnol. J.">
        <title>Dendrobium thyrsiflorum genome and its molecular insights into genes involved in important horticultural traits.</title>
        <authorList>
            <person name="Chen B."/>
            <person name="Wang J.Y."/>
            <person name="Zheng P.J."/>
            <person name="Li K.L."/>
            <person name="Liang Y.M."/>
            <person name="Chen X.F."/>
            <person name="Zhang C."/>
            <person name="Zhao X."/>
            <person name="He X."/>
            <person name="Zhang G.Q."/>
            <person name="Liu Z.J."/>
            <person name="Xu Q."/>
        </authorList>
    </citation>
    <scope>NUCLEOTIDE SEQUENCE [LARGE SCALE GENOMIC DNA]</scope>
    <source>
        <strain evidence="4">GZMU011</strain>
    </source>
</reference>